<name>A0ABN6CYY9_9GAMM</name>
<gene>
    <name evidence="3" type="ORF">THMIRHAM_08750</name>
</gene>
<organism evidence="3 4">
    <name type="scientific">Thiomicrorhabdus immobilis</name>
    <dbReference type="NCBI Taxonomy" id="2791037"/>
    <lineage>
        <taxon>Bacteria</taxon>
        <taxon>Pseudomonadati</taxon>
        <taxon>Pseudomonadota</taxon>
        <taxon>Gammaproteobacteria</taxon>
        <taxon>Thiotrichales</taxon>
        <taxon>Piscirickettsiaceae</taxon>
        <taxon>Thiomicrorhabdus</taxon>
    </lineage>
</organism>
<proteinExistence type="inferred from homology"/>
<evidence type="ECO:0000259" key="2">
    <source>
        <dbReference type="Pfam" id="PF00501"/>
    </source>
</evidence>
<evidence type="ECO:0000313" key="3">
    <source>
        <dbReference type="EMBL" id="BCN93090.1"/>
    </source>
</evidence>
<dbReference type="InterPro" id="IPR000873">
    <property type="entry name" value="AMP-dep_synth/lig_dom"/>
</dbReference>
<dbReference type="Gene3D" id="3.30.300.30">
    <property type="match status" value="1"/>
</dbReference>
<keyword evidence="4" id="KW-1185">Reference proteome</keyword>
<evidence type="ECO:0000256" key="1">
    <source>
        <dbReference type="ARBA" id="ARBA00006432"/>
    </source>
</evidence>
<accession>A0ABN6CYY9</accession>
<evidence type="ECO:0000313" key="4">
    <source>
        <dbReference type="Proteomes" id="UP001054820"/>
    </source>
</evidence>
<dbReference type="RefSeq" id="WP_237263965.1">
    <property type="nucleotide sequence ID" value="NZ_AP024202.1"/>
</dbReference>
<dbReference type="Pfam" id="PF00501">
    <property type="entry name" value="AMP-binding"/>
    <property type="match status" value="1"/>
</dbReference>
<dbReference type="InterPro" id="IPR045851">
    <property type="entry name" value="AMP-bd_C_sf"/>
</dbReference>
<protein>
    <recommendedName>
        <fullName evidence="2">AMP-dependent synthetase/ligase domain-containing protein</fullName>
    </recommendedName>
</protein>
<dbReference type="PANTHER" id="PTHR43201:SF8">
    <property type="entry name" value="ACYL-COA SYNTHETASE FAMILY MEMBER 3"/>
    <property type="match status" value="1"/>
</dbReference>
<dbReference type="EMBL" id="AP024202">
    <property type="protein sequence ID" value="BCN93090.1"/>
    <property type="molecule type" value="Genomic_DNA"/>
</dbReference>
<comment type="similarity">
    <text evidence="1">Belongs to the ATP-dependent AMP-binding enzyme family.</text>
</comment>
<reference evidence="3" key="1">
    <citation type="journal article" date="2022" name="Arch. Microbiol.">
        <title>Thiomicrorhabdus immobilis sp. nov., a mesophilic sulfur-oxidizing bacterium isolated from sediment of a brackish lake in northern Japan.</title>
        <authorList>
            <person name="Kojima H."/>
            <person name="Mochizuki J."/>
            <person name="Kanda M."/>
            <person name="Watanabe T."/>
            <person name="Fukui M."/>
        </authorList>
    </citation>
    <scope>NUCLEOTIDE SEQUENCE</scope>
    <source>
        <strain evidence="3">Am19</strain>
    </source>
</reference>
<dbReference type="SUPFAM" id="SSF56801">
    <property type="entry name" value="Acetyl-CoA synthetase-like"/>
    <property type="match status" value="1"/>
</dbReference>
<dbReference type="PANTHER" id="PTHR43201">
    <property type="entry name" value="ACYL-COA SYNTHETASE"/>
    <property type="match status" value="1"/>
</dbReference>
<sequence>MLLPYLSSQCQTGLYQAWLSEPFILHENAENGLTRKEVFLAAEQFRKLLFDKSHNSNFSLLLLYQQRHHFLIALLAIAMQKGRVVLPPNLADKTLSNLKVDMPDLIVLSNDLPDSLEGQNQIQSIEIDKIIQGVKHSNIEINDQWLSDTLESIQDSEIWLYTSGSTGLPKKVIKTWRNMMGSAELAIERFTLMKPCYMVTTVPSQHMFGLETSIFWPLFSRASIWFNKPMFPEEVVHALNANNEQPSFLVSTPLHIKNLVSSSAEWPNNLTRLLSATAPLTKELAVQTECVMNVSVFEVYGSTETASIASRQTTQTDVWQSYSGVEFTKTQDGDVLVKTKGLDSFQALNDQIEHLDEIRFRLGKRSTDLVKVAGKRASLSEINAHLQAISGIVEGVFIQCKTSERLAVFVVSKLPKSAILAELRKSIDPTFLPRSIFYIPRLPRNELGKVLYSDLFEMLPR</sequence>
<dbReference type="InterPro" id="IPR042099">
    <property type="entry name" value="ANL_N_sf"/>
</dbReference>
<dbReference type="Proteomes" id="UP001054820">
    <property type="component" value="Chromosome"/>
</dbReference>
<feature type="domain" description="AMP-dependent synthetase/ligase" evidence="2">
    <location>
        <begin position="30"/>
        <end position="317"/>
    </location>
</feature>
<dbReference type="Gene3D" id="3.40.50.12780">
    <property type="entry name" value="N-terminal domain of ligase-like"/>
    <property type="match status" value="1"/>
</dbReference>